<protein>
    <recommendedName>
        <fullName evidence="4">Transmembrane protein</fullName>
    </recommendedName>
</protein>
<keyword evidence="3" id="KW-1185">Reference proteome</keyword>
<feature type="transmembrane region" description="Helical" evidence="1">
    <location>
        <begin position="30"/>
        <end position="57"/>
    </location>
</feature>
<evidence type="ECO:0000313" key="3">
    <source>
        <dbReference type="Proteomes" id="UP001165498"/>
    </source>
</evidence>
<evidence type="ECO:0008006" key="4">
    <source>
        <dbReference type="Google" id="ProtNLM"/>
    </source>
</evidence>
<dbReference type="EMBL" id="JANFQO010000010">
    <property type="protein sequence ID" value="MCQ4165531.1"/>
    <property type="molecule type" value="Genomic_DNA"/>
</dbReference>
<keyword evidence="1" id="KW-0812">Transmembrane</keyword>
<dbReference type="Proteomes" id="UP001165498">
    <property type="component" value="Unassembled WGS sequence"/>
</dbReference>
<keyword evidence="1" id="KW-1133">Transmembrane helix</keyword>
<sequence>MERSYSSAPLAVEAAAAVTAAPLSAVSWGAVLAGAAGAASLSLVLAFLGVGLGMSSISPWAGSGASAEALGVGSILWITLTQIAAAAVGGYLAGRLRTRWRSTHGDEVFFRDTAHGFLAWSVATLATAALFVSAIGGIAGAGLKAGGAALGGAAGAMGGAATAMAADATNGTDPTRDYLLDTLFRPGAAAPAAVPMDGSTAAAPDSGAMRRNGEAARIFANAARNGALSAEDTRHLGQLIAERTGLSAAEGEQRVRDAYAAWEKTKASAKEAADKARKAAAYAALWLFIALLGGAFFASYFATWGGRRRDVVD</sequence>
<dbReference type="RefSeq" id="WP_255914721.1">
    <property type="nucleotide sequence ID" value="NZ_JANFQO010000010.1"/>
</dbReference>
<comment type="caution">
    <text evidence="2">The sequence shown here is derived from an EMBL/GenBank/DDBJ whole genome shotgun (WGS) entry which is preliminary data.</text>
</comment>
<evidence type="ECO:0000256" key="1">
    <source>
        <dbReference type="SAM" id="Phobius"/>
    </source>
</evidence>
<name>A0ABT1QTD6_9GAMM</name>
<feature type="transmembrane region" description="Helical" evidence="1">
    <location>
        <begin position="69"/>
        <end position="94"/>
    </location>
</feature>
<gene>
    <name evidence="2" type="ORF">NM961_12505</name>
</gene>
<feature type="transmembrane region" description="Helical" evidence="1">
    <location>
        <begin position="114"/>
        <end position="135"/>
    </location>
</feature>
<accession>A0ABT1QTD6</accession>
<feature type="transmembrane region" description="Helical" evidence="1">
    <location>
        <begin position="279"/>
        <end position="302"/>
    </location>
</feature>
<proteinExistence type="predicted"/>
<reference evidence="2" key="1">
    <citation type="submission" date="2022-07" db="EMBL/GenBank/DDBJ databases">
        <title>Tahibacter sp., a new gammaproteobacterium isolated from the silt sample collected at pig farm.</title>
        <authorList>
            <person name="Chen H."/>
        </authorList>
    </citation>
    <scope>NUCLEOTIDE SEQUENCE</scope>
    <source>
        <strain evidence="2">P2K</strain>
    </source>
</reference>
<organism evidence="2 3">
    <name type="scientific">Tahibacter harae</name>
    <dbReference type="NCBI Taxonomy" id="2963937"/>
    <lineage>
        <taxon>Bacteria</taxon>
        <taxon>Pseudomonadati</taxon>
        <taxon>Pseudomonadota</taxon>
        <taxon>Gammaproteobacteria</taxon>
        <taxon>Lysobacterales</taxon>
        <taxon>Rhodanobacteraceae</taxon>
        <taxon>Tahibacter</taxon>
    </lineage>
</organism>
<evidence type="ECO:0000313" key="2">
    <source>
        <dbReference type="EMBL" id="MCQ4165531.1"/>
    </source>
</evidence>
<keyword evidence="1" id="KW-0472">Membrane</keyword>